<organism evidence="1">
    <name type="scientific">Arundo donax</name>
    <name type="common">Giant reed</name>
    <name type="synonym">Donax arundinaceus</name>
    <dbReference type="NCBI Taxonomy" id="35708"/>
    <lineage>
        <taxon>Eukaryota</taxon>
        <taxon>Viridiplantae</taxon>
        <taxon>Streptophyta</taxon>
        <taxon>Embryophyta</taxon>
        <taxon>Tracheophyta</taxon>
        <taxon>Spermatophyta</taxon>
        <taxon>Magnoliopsida</taxon>
        <taxon>Liliopsida</taxon>
        <taxon>Poales</taxon>
        <taxon>Poaceae</taxon>
        <taxon>PACMAD clade</taxon>
        <taxon>Arundinoideae</taxon>
        <taxon>Arundineae</taxon>
        <taxon>Arundo</taxon>
    </lineage>
</organism>
<name>A0A0A8ZEV7_ARUDO</name>
<reference evidence="1" key="2">
    <citation type="journal article" date="2015" name="Data Brief">
        <title>Shoot transcriptome of the giant reed, Arundo donax.</title>
        <authorList>
            <person name="Barrero R.A."/>
            <person name="Guerrero F.D."/>
            <person name="Moolhuijzen P."/>
            <person name="Goolsby J.A."/>
            <person name="Tidwell J."/>
            <person name="Bellgard S.E."/>
            <person name="Bellgard M.I."/>
        </authorList>
    </citation>
    <scope>NUCLEOTIDE SEQUENCE</scope>
    <source>
        <tissue evidence="1">Shoot tissue taken approximately 20 cm above the soil surface</tissue>
    </source>
</reference>
<dbReference type="EMBL" id="GBRH01261712">
    <property type="protein sequence ID" value="JAD36183.1"/>
    <property type="molecule type" value="Transcribed_RNA"/>
</dbReference>
<evidence type="ECO:0000313" key="1">
    <source>
        <dbReference type="EMBL" id="JAD36183.1"/>
    </source>
</evidence>
<sequence length="17" mass="1841">MRPVAPEFGQDGGPRAR</sequence>
<reference evidence="1" key="1">
    <citation type="submission" date="2014-09" db="EMBL/GenBank/DDBJ databases">
        <authorList>
            <person name="Magalhaes I.L.F."/>
            <person name="Oliveira U."/>
            <person name="Santos F.R."/>
            <person name="Vidigal T.H.D.A."/>
            <person name="Brescovit A.D."/>
            <person name="Santos A.J."/>
        </authorList>
    </citation>
    <scope>NUCLEOTIDE SEQUENCE</scope>
    <source>
        <tissue evidence="1">Shoot tissue taken approximately 20 cm above the soil surface</tissue>
    </source>
</reference>
<accession>A0A0A8ZEV7</accession>
<dbReference type="AlphaFoldDB" id="A0A0A8ZEV7"/>
<protein>
    <submittedName>
        <fullName evidence="1">Uncharacterized protein</fullName>
    </submittedName>
</protein>
<proteinExistence type="predicted"/>